<evidence type="ECO:0000313" key="2">
    <source>
        <dbReference type="Proteomes" id="UP000814140"/>
    </source>
</evidence>
<gene>
    <name evidence="1" type="ORF">BV25DRAFT_360444</name>
</gene>
<dbReference type="Proteomes" id="UP000814140">
    <property type="component" value="Unassembled WGS sequence"/>
</dbReference>
<evidence type="ECO:0000313" key="1">
    <source>
        <dbReference type="EMBL" id="KAI0063765.1"/>
    </source>
</evidence>
<proteinExistence type="predicted"/>
<name>A0ACB8T747_9AGAM</name>
<accession>A0ACB8T747</accession>
<protein>
    <submittedName>
        <fullName evidence="1">Uncharacterized protein</fullName>
    </submittedName>
</protein>
<reference evidence="1" key="1">
    <citation type="submission" date="2021-03" db="EMBL/GenBank/DDBJ databases">
        <authorList>
            <consortium name="DOE Joint Genome Institute"/>
            <person name="Ahrendt S."/>
            <person name="Looney B.P."/>
            <person name="Miyauchi S."/>
            <person name="Morin E."/>
            <person name="Drula E."/>
            <person name="Courty P.E."/>
            <person name="Chicoki N."/>
            <person name="Fauchery L."/>
            <person name="Kohler A."/>
            <person name="Kuo A."/>
            <person name="Labutti K."/>
            <person name="Pangilinan J."/>
            <person name="Lipzen A."/>
            <person name="Riley R."/>
            <person name="Andreopoulos W."/>
            <person name="He G."/>
            <person name="Johnson J."/>
            <person name="Barry K.W."/>
            <person name="Grigoriev I.V."/>
            <person name="Nagy L."/>
            <person name="Hibbett D."/>
            <person name="Henrissat B."/>
            <person name="Matheny P.B."/>
            <person name="Labbe J."/>
            <person name="Martin F."/>
        </authorList>
    </citation>
    <scope>NUCLEOTIDE SEQUENCE</scope>
    <source>
        <strain evidence="1">HHB10654</strain>
    </source>
</reference>
<keyword evidence="2" id="KW-1185">Reference proteome</keyword>
<sequence>MEVSVRSAAMVSKIFTGPVAPDGRKERSVDKCKEISATYSLSIAEQRADQADSQVRRSHHDHPRGTNKTQVNETIISRYGASNDGAGSPASVAYASAAPLASQRIKQDGGETPTWATPAVRSPHHSSRLLLLSGYETVFPVISKATDIERTRLFNIVCPHVHVTQGHASSSLQNCQRVVRISC</sequence>
<dbReference type="EMBL" id="MU277201">
    <property type="protein sequence ID" value="KAI0063765.1"/>
    <property type="molecule type" value="Genomic_DNA"/>
</dbReference>
<reference evidence="1" key="2">
    <citation type="journal article" date="2022" name="New Phytol.">
        <title>Evolutionary transition to the ectomycorrhizal habit in the genomes of a hyperdiverse lineage of mushroom-forming fungi.</title>
        <authorList>
            <person name="Looney B."/>
            <person name="Miyauchi S."/>
            <person name="Morin E."/>
            <person name="Drula E."/>
            <person name="Courty P.E."/>
            <person name="Kohler A."/>
            <person name="Kuo A."/>
            <person name="LaButti K."/>
            <person name="Pangilinan J."/>
            <person name="Lipzen A."/>
            <person name="Riley R."/>
            <person name="Andreopoulos W."/>
            <person name="He G."/>
            <person name="Johnson J."/>
            <person name="Nolan M."/>
            <person name="Tritt A."/>
            <person name="Barry K.W."/>
            <person name="Grigoriev I.V."/>
            <person name="Nagy L.G."/>
            <person name="Hibbett D."/>
            <person name="Henrissat B."/>
            <person name="Matheny P.B."/>
            <person name="Labbe J."/>
            <person name="Martin F.M."/>
        </authorList>
    </citation>
    <scope>NUCLEOTIDE SEQUENCE</scope>
    <source>
        <strain evidence="1">HHB10654</strain>
    </source>
</reference>
<organism evidence="1 2">
    <name type="scientific">Artomyces pyxidatus</name>
    <dbReference type="NCBI Taxonomy" id="48021"/>
    <lineage>
        <taxon>Eukaryota</taxon>
        <taxon>Fungi</taxon>
        <taxon>Dikarya</taxon>
        <taxon>Basidiomycota</taxon>
        <taxon>Agaricomycotina</taxon>
        <taxon>Agaricomycetes</taxon>
        <taxon>Russulales</taxon>
        <taxon>Auriscalpiaceae</taxon>
        <taxon>Artomyces</taxon>
    </lineage>
</organism>
<comment type="caution">
    <text evidence="1">The sequence shown here is derived from an EMBL/GenBank/DDBJ whole genome shotgun (WGS) entry which is preliminary data.</text>
</comment>